<proteinExistence type="predicted"/>
<dbReference type="RefSeq" id="WP_230001801.1">
    <property type="nucleotide sequence ID" value="NZ_CP087134.1"/>
</dbReference>
<evidence type="ECO:0000313" key="2">
    <source>
        <dbReference type="Proteomes" id="UP001273350"/>
    </source>
</evidence>
<keyword evidence="2" id="KW-1185">Reference proteome</keyword>
<organism evidence="1 2">
    <name type="scientific">Flavobacterium cupriresistens</name>
    <dbReference type="NCBI Taxonomy" id="2893885"/>
    <lineage>
        <taxon>Bacteria</taxon>
        <taxon>Pseudomonadati</taxon>
        <taxon>Bacteroidota</taxon>
        <taxon>Flavobacteriia</taxon>
        <taxon>Flavobacteriales</taxon>
        <taxon>Flavobacteriaceae</taxon>
        <taxon>Flavobacterium</taxon>
    </lineage>
</organism>
<name>A0ABU4RDF9_9FLAO</name>
<dbReference type="Proteomes" id="UP001273350">
    <property type="component" value="Unassembled WGS sequence"/>
</dbReference>
<evidence type="ECO:0008006" key="3">
    <source>
        <dbReference type="Google" id="ProtNLM"/>
    </source>
</evidence>
<sequence>MKKIFLSLVFFFVLSCKNENSKNKINSEIKIKKEIKLDFFKSIPDTLDGCLYTFNYDSILSPQKNILLSNGSDITIIKIKGREIYLNKDTINTKQLSNSSYREVYFNNDYKLILNIEEYNSANEAALYKGTLEISTKQNFTKKYKIKGKGGC</sequence>
<dbReference type="PROSITE" id="PS51257">
    <property type="entry name" value="PROKAR_LIPOPROTEIN"/>
    <property type="match status" value="1"/>
</dbReference>
<dbReference type="EMBL" id="JAWXVI010000005">
    <property type="protein sequence ID" value="MDX6189490.1"/>
    <property type="molecule type" value="Genomic_DNA"/>
</dbReference>
<accession>A0ABU4RDF9</accession>
<comment type="caution">
    <text evidence="1">The sequence shown here is derived from an EMBL/GenBank/DDBJ whole genome shotgun (WGS) entry which is preliminary data.</text>
</comment>
<gene>
    <name evidence="1" type="ORF">SGQ83_09035</name>
</gene>
<reference evidence="1 2" key="1">
    <citation type="submission" date="2023-11" db="EMBL/GenBank/DDBJ databases">
        <title>Unpublished Manusciprt.</title>
        <authorList>
            <person name="Saticioglu I.B."/>
            <person name="Ay H."/>
            <person name="Ajmi N."/>
            <person name="Altun S."/>
            <person name="Duman M."/>
        </authorList>
    </citation>
    <scope>NUCLEOTIDE SEQUENCE [LARGE SCALE GENOMIC DNA]</scope>
    <source>
        <strain evidence="1 2">Fl-318</strain>
    </source>
</reference>
<evidence type="ECO:0000313" key="1">
    <source>
        <dbReference type="EMBL" id="MDX6189490.1"/>
    </source>
</evidence>
<protein>
    <recommendedName>
        <fullName evidence="3">Lipoprotein</fullName>
    </recommendedName>
</protein>